<reference evidence="2" key="1">
    <citation type="submission" date="2022-07" db="EMBL/GenBank/DDBJ databases">
        <authorList>
            <person name="Macas J."/>
            <person name="Novak P."/>
            <person name="Neumann P."/>
        </authorList>
    </citation>
    <scope>NUCLEOTIDE SEQUENCE</scope>
</reference>
<keyword evidence="3" id="KW-1185">Reference proteome</keyword>
<protein>
    <submittedName>
        <fullName evidence="2">Uncharacterized protein</fullName>
    </submittedName>
</protein>
<evidence type="ECO:0000313" key="3">
    <source>
        <dbReference type="Proteomes" id="UP001152484"/>
    </source>
</evidence>
<evidence type="ECO:0000256" key="1">
    <source>
        <dbReference type="SAM" id="MobiDB-lite"/>
    </source>
</evidence>
<accession>A0A9P0ZKU8</accession>
<organism evidence="2 3">
    <name type="scientific">Cuscuta europaea</name>
    <name type="common">European dodder</name>
    <dbReference type="NCBI Taxonomy" id="41803"/>
    <lineage>
        <taxon>Eukaryota</taxon>
        <taxon>Viridiplantae</taxon>
        <taxon>Streptophyta</taxon>
        <taxon>Embryophyta</taxon>
        <taxon>Tracheophyta</taxon>
        <taxon>Spermatophyta</taxon>
        <taxon>Magnoliopsida</taxon>
        <taxon>eudicotyledons</taxon>
        <taxon>Gunneridae</taxon>
        <taxon>Pentapetalae</taxon>
        <taxon>asterids</taxon>
        <taxon>lamiids</taxon>
        <taxon>Solanales</taxon>
        <taxon>Convolvulaceae</taxon>
        <taxon>Cuscuteae</taxon>
        <taxon>Cuscuta</taxon>
        <taxon>Cuscuta subgen. Cuscuta</taxon>
    </lineage>
</organism>
<sequence length="169" mass="18729">METSATFTLLASRHGPAEYSSSCNKREGPTGDGHDRRDHAYSSAATMAMEKRETATNEFEFSATETTYYSQVLVDAAQIQKPPLSDGGSRRVIPRPADLAISVRGTLVKFFQRQHKKEGRQLLMAESIGYWVRPHSQTYCLLWGGFVSSASSKDALCLVESQPHTKDPN</sequence>
<comment type="caution">
    <text evidence="2">The sequence shown here is derived from an EMBL/GenBank/DDBJ whole genome shotgun (WGS) entry which is preliminary data.</text>
</comment>
<proteinExistence type="predicted"/>
<dbReference type="EMBL" id="CAMAPE010000048">
    <property type="protein sequence ID" value="CAH9105593.1"/>
    <property type="molecule type" value="Genomic_DNA"/>
</dbReference>
<feature type="region of interest" description="Disordered" evidence="1">
    <location>
        <begin position="1"/>
        <end position="38"/>
    </location>
</feature>
<gene>
    <name evidence="2" type="ORF">CEURO_LOCUS16959</name>
</gene>
<evidence type="ECO:0000313" key="2">
    <source>
        <dbReference type="EMBL" id="CAH9105593.1"/>
    </source>
</evidence>
<feature type="compositionally biased region" description="Basic and acidic residues" evidence="1">
    <location>
        <begin position="24"/>
        <end position="38"/>
    </location>
</feature>
<dbReference type="AlphaFoldDB" id="A0A9P0ZKU8"/>
<dbReference type="Proteomes" id="UP001152484">
    <property type="component" value="Unassembled WGS sequence"/>
</dbReference>
<name>A0A9P0ZKU8_CUSEU</name>